<feature type="compositionally biased region" description="Basic and acidic residues" evidence="1">
    <location>
        <begin position="1"/>
        <end position="21"/>
    </location>
</feature>
<feature type="region of interest" description="Disordered" evidence="1">
    <location>
        <begin position="101"/>
        <end position="145"/>
    </location>
</feature>
<feature type="region of interest" description="Disordered" evidence="1">
    <location>
        <begin position="1"/>
        <end position="23"/>
    </location>
</feature>
<name>A0A165CI34_EXIGL</name>
<proteinExistence type="predicted"/>
<organism evidence="2 3">
    <name type="scientific">Exidia glandulosa HHB12029</name>
    <dbReference type="NCBI Taxonomy" id="1314781"/>
    <lineage>
        <taxon>Eukaryota</taxon>
        <taxon>Fungi</taxon>
        <taxon>Dikarya</taxon>
        <taxon>Basidiomycota</taxon>
        <taxon>Agaricomycotina</taxon>
        <taxon>Agaricomycetes</taxon>
        <taxon>Auriculariales</taxon>
        <taxon>Exidiaceae</taxon>
        <taxon>Exidia</taxon>
    </lineage>
</organism>
<dbReference type="AlphaFoldDB" id="A0A165CI34"/>
<evidence type="ECO:0000313" key="3">
    <source>
        <dbReference type="Proteomes" id="UP000077266"/>
    </source>
</evidence>
<evidence type="ECO:0000256" key="1">
    <source>
        <dbReference type="SAM" id="MobiDB-lite"/>
    </source>
</evidence>
<dbReference type="EMBL" id="KV426319">
    <property type="protein sequence ID" value="KZV82511.1"/>
    <property type="molecule type" value="Genomic_DNA"/>
</dbReference>
<protein>
    <submittedName>
        <fullName evidence="2">Uncharacterized protein</fullName>
    </submittedName>
</protein>
<keyword evidence="3" id="KW-1185">Reference proteome</keyword>
<reference evidence="2 3" key="1">
    <citation type="journal article" date="2016" name="Mol. Biol. Evol.">
        <title>Comparative Genomics of Early-Diverging Mushroom-Forming Fungi Provides Insights into the Origins of Lignocellulose Decay Capabilities.</title>
        <authorList>
            <person name="Nagy L.G."/>
            <person name="Riley R."/>
            <person name="Tritt A."/>
            <person name="Adam C."/>
            <person name="Daum C."/>
            <person name="Floudas D."/>
            <person name="Sun H."/>
            <person name="Yadav J.S."/>
            <person name="Pangilinan J."/>
            <person name="Larsson K.H."/>
            <person name="Matsuura K."/>
            <person name="Barry K."/>
            <person name="Labutti K."/>
            <person name="Kuo R."/>
            <person name="Ohm R.A."/>
            <person name="Bhattacharya S.S."/>
            <person name="Shirouzu T."/>
            <person name="Yoshinaga Y."/>
            <person name="Martin F.M."/>
            <person name="Grigoriev I.V."/>
            <person name="Hibbett D.S."/>
        </authorList>
    </citation>
    <scope>NUCLEOTIDE SEQUENCE [LARGE SCALE GENOMIC DNA]</scope>
    <source>
        <strain evidence="2 3">HHB12029</strain>
    </source>
</reference>
<accession>A0A165CI34</accession>
<evidence type="ECO:0000313" key="2">
    <source>
        <dbReference type="EMBL" id="KZV82511.1"/>
    </source>
</evidence>
<dbReference type="InParanoid" id="A0A165CI34"/>
<gene>
    <name evidence="2" type="ORF">EXIGLDRAFT_626913</name>
</gene>
<dbReference type="STRING" id="1314781.A0A165CI34"/>
<feature type="compositionally biased region" description="Basic and acidic residues" evidence="1">
    <location>
        <begin position="112"/>
        <end position="122"/>
    </location>
</feature>
<sequence>MGSLHHHDGSHLPPDSRRGYDEEADTIGVGLNALDEAAALTQDGTGVRNGALRDFMRSDQGSLGDQVYEQELWKLRTKPPRTDATHQTWDLTHADPAEVMPEIPDSDMGHGQNRDYYDDHRGASPPPPGVPPKDGELAVTQSQWHPPVPAPWQKIHQRLLDWAMVWPMSEFDKALNSTTRGHQVDEIALSIWTTQTYKRYVRMKLTENPPAVVDKMFVPPIVADAISSAVFSGRHSEASAMLRDLWAPFGLEGNPRLIIVLSKNRRRENHWVVHRFDLTESTLSTYDTSIEKGVPDSRPLGWWFAIGAAFPGGPAPKSGHLYQNHVRMPRPLQYIIDNSVAAAAIWRNLLMSAKAERAIDLERLRDLVNMEVRNLRQRKEMGKLTAHIIPQTWEQITGPL</sequence>
<dbReference type="Proteomes" id="UP000077266">
    <property type="component" value="Unassembled WGS sequence"/>
</dbReference>
<dbReference type="OrthoDB" id="2562444at2759"/>